<sequence>MSSQEQPTLYTLSQEIYSITLESLTQQIILDVILQHNYEVTNPVQQISNMDKNGADMYFACENCGRKISGNRFSAHLERCLDRKR</sequence>
<comment type="function">
    <text evidence="10">Functions as component of the transcription regulatory histone acetylation (HAT) complex SAGA. At the promoters, SAGA is required for recruitment of the basal transcription machinery. It influences RNA polymerase II transcriptional activity through different activities such as TBP interaction and promoter selectivity, interaction with transcription activators, and chromatin modification through histone acetylation and deubiquitination. SAGA acetylates nucleosomal histone H3 to some extent (to form H3K9ac, H3K14ac, H3K18ac and H3K23ac). SAGA interacts with DNA via upstream activating sequences (UASs). Involved in transcriptional regulation of a subset of SAGA-regulated genes. Within the SAGA complex, participates in a subcomplex, that specifically deubiquitinates histones H2B.</text>
</comment>
<evidence type="ECO:0000256" key="3">
    <source>
        <dbReference type="ARBA" id="ARBA00022771"/>
    </source>
</evidence>
<keyword evidence="2" id="KW-0479">Metal-binding</keyword>
<dbReference type="EMBL" id="JAEUBG010004417">
    <property type="protein sequence ID" value="KAH3681439.1"/>
    <property type="molecule type" value="Genomic_DNA"/>
</dbReference>
<dbReference type="OrthoDB" id="3979720at2759"/>
<gene>
    <name evidence="11" type="ORF">WICPIJ_007596</name>
</gene>
<reference evidence="11" key="1">
    <citation type="journal article" date="2021" name="Open Biol.">
        <title>Shared evolutionary footprints suggest mitochondrial oxidative damage underlies multiple complex I losses in fungi.</title>
        <authorList>
            <person name="Schikora-Tamarit M.A."/>
            <person name="Marcet-Houben M."/>
            <person name="Nosek J."/>
            <person name="Gabaldon T."/>
        </authorList>
    </citation>
    <scope>NUCLEOTIDE SEQUENCE</scope>
    <source>
        <strain evidence="11">CBS2887</strain>
    </source>
</reference>
<dbReference type="GO" id="GO:0006325">
    <property type="term" value="P:chromatin organization"/>
    <property type="evidence" value="ECO:0007669"/>
    <property type="project" value="UniProtKB-KW"/>
</dbReference>
<keyword evidence="3" id="KW-0863">Zinc-finger</keyword>
<comment type="subcellular location">
    <subcellularLocation>
        <location evidence="1 10">Nucleus</location>
    </subcellularLocation>
</comment>
<keyword evidence="4" id="KW-0862">Zinc</keyword>
<organism evidence="11 12">
    <name type="scientific">Wickerhamomyces pijperi</name>
    <name type="common">Yeast</name>
    <name type="synonym">Pichia pijperi</name>
    <dbReference type="NCBI Taxonomy" id="599730"/>
    <lineage>
        <taxon>Eukaryota</taxon>
        <taxon>Fungi</taxon>
        <taxon>Dikarya</taxon>
        <taxon>Ascomycota</taxon>
        <taxon>Saccharomycotina</taxon>
        <taxon>Saccharomycetes</taxon>
        <taxon>Phaffomycetales</taxon>
        <taxon>Wickerhamomycetaceae</taxon>
        <taxon>Wickerhamomyces</taxon>
    </lineage>
</organism>
<evidence type="ECO:0000256" key="5">
    <source>
        <dbReference type="ARBA" id="ARBA00022853"/>
    </source>
</evidence>
<keyword evidence="9" id="KW-0539">Nucleus</keyword>
<dbReference type="GO" id="GO:0005634">
    <property type="term" value="C:nucleus"/>
    <property type="evidence" value="ECO:0007669"/>
    <property type="project" value="UniProtKB-SubCell"/>
</dbReference>
<evidence type="ECO:0000313" key="11">
    <source>
        <dbReference type="EMBL" id="KAH3681439.1"/>
    </source>
</evidence>
<keyword evidence="5" id="KW-0156">Chromatin regulator</keyword>
<comment type="caution">
    <text evidence="11">The sequence shown here is derived from an EMBL/GenBank/DDBJ whole genome shotgun (WGS) entry which is preliminary data.</text>
</comment>
<dbReference type="InterPro" id="IPR013246">
    <property type="entry name" value="SAGA_su_Sgf11"/>
</dbReference>
<dbReference type="AlphaFoldDB" id="A0A9P8TJT2"/>
<keyword evidence="6" id="KW-0805">Transcription regulation</keyword>
<evidence type="ECO:0000256" key="7">
    <source>
        <dbReference type="ARBA" id="ARBA00023159"/>
    </source>
</evidence>
<protein>
    <recommendedName>
        <fullName evidence="10">SAGA-associated factor 11</fullName>
    </recommendedName>
</protein>
<dbReference type="Pfam" id="PF08209">
    <property type="entry name" value="Sgf11"/>
    <property type="match status" value="1"/>
</dbReference>
<evidence type="ECO:0000256" key="9">
    <source>
        <dbReference type="ARBA" id="ARBA00023242"/>
    </source>
</evidence>
<dbReference type="GO" id="GO:0070461">
    <property type="term" value="C:SAGA-type complex"/>
    <property type="evidence" value="ECO:0007669"/>
    <property type="project" value="UniProtKB-ARBA"/>
</dbReference>
<comment type="subunit">
    <text evidence="10">Component of the 1.8 MDa SAGA transcription coactivator-HAT complex. SAGA is built of 5 distinct domains with specialized functions. Within the SAGA complex, SUS1, SGF11, SGF73 and UBP8 form an additional subcomplex of SAGA called the DUB module (deubiquitination module). Interacts directly with SGF73, SUS1 and UBP8.</text>
</comment>
<reference evidence="11" key="2">
    <citation type="submission" date="2021-01" db="EMBL/GenBank/DDBJ databases">
        <authorList>
            <person name="Schikora-Tamarit M.A."/>
        </authorList>
    </citation>
    <scope>NUCLEOTIDE SEQUENCE</scope>
    <source>
        <strain evidence="11">CBS2887</strain>
    </source>
</reference>
<dbReference type="Gene3D" id="3.30.160.60">
    <property type="entry name" value="Classic Zinc Finger"/>
    <property type="match status" value="1"/>
</dbReference>
<dbReference type="GO" id="GO:0008270">
    <property type="term" value="F:zinc ion binding"/>
    <property type="evidence" value="ECO:0007669"/>
    <property type="project" value="UniProtKB-KW"/>
</dbReference>
<keyword evidence="12" id="KW-1185">Reference proteome</keyword>
<evidence type="ECO:0000256" key="10">
    <source>
        <dbReference type="RuleBase" id="RU261113"/>
    </source>
</evidence>
<accession>A0A9P8TJT2</accession>
<evidence type="ECO:0000313" key="12">
    <source>
        <dbReference type="Proteomes" id="UP000774326"/>
    </source>
</evidence>
<evidence type="ECO:0000256" key="8">
    <source>
        <dbReference type="ARBA" id="ARBA00023163"/>
    </source>
</evidence>
<evidence type="ECO:0000256" key="4">
    <source>
        <dbReference type="ARBA" id="ARBA00022833"/>
    </source>
</evidence>
<name>A0A9P8TJT2_WICPI</name>
<keyword evidence="7 10" id="KW-0010">Activator</keyword>
<comment type="similarity">
    <text evidence="10">Belongs to the SGF11 family.</text>
</comment>
<evidence type="ECO:0000256" key="6">
    <source>
        <dbReference type="ARBA" id="ARBA00023015"/>
    </source>
</evidence>
<dbReference type="Proteomes" id="UP000774326">
    <property type="component" value="Unassembled WGS sequence"/>
</dbReference>
<evidence type="ECO:0000256" key="2">
    <source>
        <dbReference type="ARBA" id="ARBA00022723"/>
    </source>
</evidence>
<proteinExistence type="inferred from homology"/>
<evidence type="ECO:0000256" key="1">
    <source>
        <dbReference type="ARBA" id="ARBA00004123"/>
    </source>
</evidence>
<keyword evidence="8" id="KW-0804">Transcription</keyword>